<evidence type="ECO:0000313" key="8">
    <source>
        <dbReference type="EMBL" id="SKC40625.1"/>
    </source>
</evidence>
<accession>A0A1T5INA6</accession>
<dbReference type="PANTHER" id="PTHR43547:SF2">
    <property type="entry name" value="HYBRID SIGNAL TRANSDUCTION HISTIDINE KINASE C"/>
    <property type="match status" value="1"/>
</dbReference>
<sequence>MKEVIPCQFGKSDADMNQLKKMFYIAIAVSIAAQFYLNFFVDGFIITFSVILLPLLLYKNQNLNPILTCIITGIASPLFRTFIIFLGIKDFKEAFSLVSPDIAFYFTYGIVFYYFYTKYKNKNLTRFALAVLISDFLSNMVEISFRTQVVGLEGNIIKGLFIIALVRSSIVVILVIVFRRYESFLAREEHEARYRRLMLLTSIFESEAYFMNKNMKNIEDIMKKTFKAYRLSTEKDVPKEFQDIILDLSKDVHEIKKDYIRVIKGLEEVFSYKFNIEKMSIKDMVNILAINTKEYLKQENLNVEFKYRIKSDVSVKNHYYLMSIFRNLINNGIEACKEGFNPIVSLIVEEDDKEVKIYVTDNGIGIKEDHIDYIFNPGFSTKFNKETGDINRGIGLTLVKDLVNEYFNGTIEVKSILGSGTTFIVTINKNNL</sequence>
<gene>
    <name evidence="8" type="ORF">SAMN02194393_00569</name>
</gene>
<dbReference type="GO" id="GO:0000155">
    <property type="term" value="F:phosphorelay sensor kinase activity"/>
    <property type="evidence" value="ECO:0007669"/>
    <property type="project" value="TreeGrafter"/>
</dbReference>
<evidence type="ECO:0000256" key="1">
    <source>
        <dbReference type="ARBA" id="ARBA00000085"/>
    </source>
</evidence>
<evidence type="ECO:0000259" key="7">
    <source>
        <dbReference type="PROSITE" id="PS50109"/>
    </source>
</evidence>
<keyword evidence="5" id="KW-0902">Two-component regulatory system</keyword>
<feature type="transmembrane region" description="Helical" evidence="6">
    <location>
        <begin position="21"/>
        <end position="37"/>
    </location>
</feature>
<organism evidence="8 9">
    <name type="scientific">Maledivibacter halophilus</name>
    <dbReference type="NCBI Taxonomy" id="36842"/>
    <lineage>
        <taxon>Bacteria</taxon>
        <taxon>Bacillati</taxon>
        <taxon>Bacillota</taxon>
        <taxon>Clostridia</taxon>
        <taxon>Peptostreptococcales</taxon>
        <taxon>Caminicellaceae</taxon>
        <taxon>Maledivibacter</taxon>
    </lineage>
</organism>
<dbReference type="EC" id="2.7.13.3" evidence="2"/>
<keyword evidence="3" id="KW-0597">Phosphoprotein</keyword>
<dbReference type="PROSITE" id="PS50109">
    <property type="entry name" value="HIS_KIN"/>
    <property type="match status" value="1"/>
</dbReference>
<dbReference type="InterPro" id="IPR004358">
    <property type="entry name" value="Sig_transdc_His_kin-like_C"/>
</dbReference>
<evidence type="ECO:0000256" key="6">
    <source>
        <dbReference type="SAM" id="Phobius"/>
    </source>
</evidence>
<dbReference type="InterPro" id="IPR003594">
    <property type="entry name" value="HATPase_dom"/>
</dbReference>
<dbReference type="SUPFAM" id="SSF55874">
    <property type="entry name" value="ATPase domain of HSP90 chaperone/DNA topoisomerase II/histidine kinase"/>
    <property type="match status" value="1"/>
</dbReference>
<proteinExistence type="predicted"/>
<dbReference type="EMBL" id="FUZT01000001">
    <property type="protein sequence ID" value="SKC40625.1"/>
    <property type="molecule type" value="Genomic_DNA"/>
</dbReference>
<dbReference type="Gene3D" id="3.30.565.10">
    <property type="entry name" value="Histidine kinase-like ATPase, C-terminal domain"/>
    <property type="match status" value="1"/>
</dbReference>
<keyword evidence="9" id="KW-1185">Reference proteome</keyword>
<keyword evidence="6" id="KW-0812">Transmembrane</keyword>
<feature type="transmembrane region" description="Helical" evidence="6">
    <location>
        <begin position="66"/>
        <end position="88"/>
    </location>
</feature>
<keyword evidence="4 8" id="KW-0418">Kinase</keyword>
<evidence type="ECO:0000313" key="9">
    <source>
        <dbReference type="Proteomes" id="UP000190285"/>
    </source>
</evidence>
<dbReference type="Pfam" id="PF02518">
    <property type="entry name" value="HATPase_c"/>
    <property type="match status" value="1"/>
</dbReference>
<feature type="transmembrane region" description="Helical" evidence="6">
    <location>
        <begin position="157"/>
        <end position="178"/>
    </location>
</feature>
<feature type="domain" description="Histidine kinase" evidence="7">
    <location>
        <begin position="217"/>
        <end position="431"/>
    </location>
</feature>
<protein>
    <recommendedName>
        <fullName evidence="2">histidine kinase</fullName>
        <ecNumber evidence="2">2.7.13.3</ecNumber>
    </recommendedName>
</protein>
<evidence type="ECO:0000256" key="2">
    <source>
        <dbReference type="ARBA" id="ARBA00012438"/>
    </source>
</evidence>
<evidence type="ECO:0000256" key="3">
    <source>
        <dbReference type="ARBA" id="ARBA00022553"/>
    </source>
</evidence>
<evidence type="ECO:0000256" key="4">
    <source>
        <dbReference type="ARBA" id="ARBA00022777"/>
    </source>
</evidence>
<dbReference type="InterPro" id="IPR036890">
    <property type="entry name" value="HATPase_C_sf"/>
</dbReference>
<dbReference type="InterPro" id="IPR005467">
    <property type="entry name" value="His_kinase_dom"/>
</dbReference>
<dbReference type="OrthoDB" id="1791938at2"/>
<name>A0A1T5INA6_9FIRM</name>
<dbReference type="PANTHER" id="PTHR43547">
    <property type="entry name" value="TWO-COMPONENT HISTIDINE KINASE"/>
    <property type="match status" value="1"/>
</dbReference>
<dbReference type="AlphaFoldDB" id="A0A1T5INA6"/>
<reference evidence="9" key="1">
    <citation type="submission" date="2017-02" db="EMBL/GenBank/DDBJ databases">
        <authorList>
            <person name="Varghese N."/>
            <person name="Submissions S."/>
        </authorList>
    </citation>
    <scope>NUCLEOTIDE SEQUENCE [LARGE SCALE GENOMIC DNA]</scope>
    <source>
        <strain evidence="9">M1</strain>
    </source>
</reference>
<keyword evidence="6" id="KW-1133">Transmembrane helix</keyword>
<evidence type="ECO:0000256" key="5">
    <source>
        <dbReference type="ARBA" id="ARBA00023012"/>
    </source>
</evidence>
<dbReference type="Proteomes" id="UP000190285">
    <property type="component" value="Unassembled WGS sequence"/>
</dbReference>
<keyword evidence="6" id="KW-0472">Membrane</keyword>
<dbReference type="STRING" id="36842.SAMN02194393_00569"/>
<dbReference type="RefSeq" id="WP_079489183.1">
    <property type="nucleotide sequence ID" value="NZ_FUZT01000001.1"/>
</dbReference>
<comment type="catalytic activity">
    <reaction evidence="1">
        <text>ATP + protein L-histidine = ADP + protein N-phospho-L-histidine.</text>
        <dbReference type="EC" id="2.7.13.3"/>
    </reaction>
</comment>
<feature type="transmembrane region" description="Helical" evidence="6">
    <location>
        <begin position="94"/>
        <end position="115"/>
    </location>
</feature>
<keyword evidence="4 8" id="KW-0808">Transferase</keyword>
<dbReference type="SMART" id="SM00387">
    <property type="entry name" value="HATPase_c"/>
    <property type="match status" value="1"/>
</dbReference>
<dbReference type="PRINTS" id="PR00344">
    <property type="entry name" value="BCTRLSENSOR"/>
</dbReference>